<dbReference type="InterPro" id="IPR036161">
    <property type="entry name" value="RPB6/omega-like_sf"/>
</dbReference>
<dbReference type="AlphaFoldDB" id="A0A6C0KLY1"/>
<dbReference type="GO" id="GO:0005665">
    <property type="term" value="C:RNA polymerase II, core complex"/>
    <property type="evidence" value="ECO:0007669"/>
    <property type="project" value="TreeGrafter"/>
</dbReference>
<accession>A0A6C0KLY1</accession>
<reference evidence="4" key="1">
    <citation type="journal article" date="2020" name="Nature">
        <title>Giant virus diversity and host interactions through global metagenomics.</title>
        <authorList>
            <person name="Schulz F."/>
            <person name="Roux S."/>
            <person name="Paez-Espino D."/>
            <person name="Jungbluth S."/>
            <person name="Walsh D.A."/>
            <person name="Denef V.J."/>
            <person name="McMahon K.D."/>
            <person name="Konstantinidis K.T."/>
            <person name="Eloe-Fadrosh E.A."/>
            <person name="Kyrpides N.C."/>
            <person name="Woyke T."/>
        </authorList>
    </citation>
    <scope>NUCLEOTIDE SEQUENCE</scope>
    <source>
        <strain evidence="4">GVMAG-S-3300012919-55</strain>
    </source>
</reference>
<feature type="region of interest" description="Disordered" evidence="3">
    <location>
        <begin position="1"/>
        <end position="95"/>
    </location>
</feature>
<dbReference type="GO" id="GO:0005666">
    <property type="term" value="C:RNA polymerase III complex"/>
    <property type="evidence" value="ECO:0007669"/>
    <property type="project" value="TreeGrafter"/>
</dbReference>
<dbReference type="GO" id="GO:0006366">
    <property type="term" value="P:transcription by RNA polymerase II"/>
    <property type="evidence" value="ECO:0007669"/>
    <property type="project" value="TreeGrafter"/>
</dbReference>
<keyword evidence="2" id="KW-0804">Transcription</keyword>
<evidence type="ECO:0000256" key="3">
    <source>
        <dbReference type="SAM" id="MobiDB-lite"/>
    </source>
</evidence>
<evidence type="ECO:0000256" key="2">
    <source>
        <dbReference type="ARBA" id="ARBA00023163"/>
    </source>
</evidence>
<dbReference type="GO" id="GO:0003899">
    <property type="term" value="F:DNA-directed RNA polymerase activity"/>
    <property type="evidence" value="ECO:0007669"/>
    <property type="project" value="InterPro"/>
</dbReference>
<name>A0A6C0KLY1_9ZZZZ</name>
<dbReference type="GO" id="GO:0005736">
    <property type="term" value="C:RNA polymerase I complex"/>
    <property type="evidence" value="ECO:0007669"/>
    <property type="project" value="TreeGrafter"/>
</dbReference>
<feature type="compositionally biased region" description="Acidic residues" evidence="3">
    <location>
        <begin position="1"/>
        <end position="61"/>
    </location>
</feature>
<dbReference type="Gene3D" id="3.90.940.10">
    <property type="match status" value="1"/>
</dbReference>
<evidence type="ECO:0000256" key="1">
    <source>
        <dbReference type="ARBA" id="ARBA00022478"/>
    </source>
</evidence>
<dbReference type="GO" id="GO:0006360">
    <property type="term" value="P:transcription by RNA polymerase I"/>
    <property type="evidence" value="ECO:0007669"/>
    <property type="project" value="TreeGrafter"/>
</dbReference>
<dbReference type="GO" id="GO:0003677">
    <property type="term" value="F:DNA binding"/>
    <property type="evidence" value="ECO:0007669"/>
    <property type="project" value="InterPro"/>
</dbReference>
<dbReference type="Pfam" id="PF01192">
    <property type="entry name" value="RNA_pol_Rpb6"/>
    <property type="match status" value="1"/>
</dbReference>
<protein>
    <submittedName>
        <fullName evidence="4">Uncharacterized protein</fullName>
    </submittedName>
</protein>
<organism evidence="4">
    <name type="scientific">viral metagenome</name>
    <dbReference type="NCBI Taxonomy" id="1070528"/>
    <lineage>
        <taxon>unclassified sequences</taxon>
        <taxon>metagenomes</taxon>
        <taxon>organismal metagenomes</taxon>
    </lineage>
</organism>
<feature type="compositionally biased region" description="Acidic residues" evidence="3">
    <location>
        <begin position="70"/>
        <end position="95"/>
    </location>
</feature>
<evidence type="ECO:0000313" key="4">
    <source>
        <dbReference type="EMBL" id="QHU17767.1"/>
    </source>
</evidence>
<dbReference type="PANTHER" id="PTHR47227">
    <property type="entry name" value="DNA-DIRECTED RNA POLYMERASE SUBUNIT K"/>
    <property type="match status" value="1"/>
</dbReference>
<dbReference type="PANTHER" id="PTHR47227:SF5">
    <property type="entry name" value="DNA-DIRECTED RNA POLYMERASES I, II, AND III SUBUNIT RPABC2"/>
    <property type="match status" value="1"/>
</dbReference>
<keyword evidence="1" id="KW-0240">DNA-directed RNA polymerase</keyword>
<sequence length="224" mass="26076">MSDNEEEDTYENEEEVPVVDVDEEVVIDDADEEAVIDDDDDVVENDDDDDDDNDDDDEIGGDIENVQDILGDDDDDDDEIEDGDFNIDEDDDDEEEFIDPRIDDEFKTRFIQQSHPEEIHESFDKINAMTKITRSSTTQLIQDENHTTYPFLTKYEKTRILGLRISQLNEGARPLVSLNHAILDNHIIAEQELKEKKLPFIIMRPLPNGKKEYWKLQDLEIIER</sequence>
<dbReference type="SUPFAM" id="SSF63562">
    <property type="entry name" value="RPB6/omega subunit-like"/>
    <property type="match status" value="1"/>
</dbReference>
<dbReference type="EMBL" id="MN740917">
    <property type="protein sequence ID" value="QHU17767.1"/>
    <property type="molecule type" value="Genomic_DNA"/>
</dbReference>
<dbReference type="InterPro" id="IPR006110">
    <property type="entry name" value="Pol_omega/Rpo6/RPB6"/>
</dbReference>
<proteinExistence type="predicted"/>
<dbReference type="GO" id="GO:0042797">
    <property type="term" value="P:tRNA transcription by RNA polymerase III"/>
    <property type="evidence" value="ECO:0007669"/>
    <property type="project" value="TreeGrafter"/>
</dbReference>